<dbReference type="EMBL" id="LT594323">
    <property type="protein sequence ID" value="SBT42968.1"/>
    <property type="molecule type" value="Genomic_DNA"/>
</dbReference>
<accession>A0A1A8ZG29</accession>
<dbReference type="InterPro" id="IPR002182">
    <property type="entry name" value="NB-ARC"/>
</dbReference>
<dbReference type="Gene3D" id="1.10.10.10">
    <property type="entry name" value="Winged helix-like DNA-binding domain superfamily/Winged helix DNA-binding domain"/>
    <property type="match status" value="1"/>
</dbReference>
<dbReference type="PATRIC" id="fig|261654.4.peg.2183"/>
<dbReference type="InterPro" id="IPR051677">
    <property type="entry name" value="AfsR-DnrI-RedD_regulator"/>
</dbReference>
<dbReference type="InterPro" id="IPR001867">
    <property type="entry name" value="OmpR/PhoB-type_DNA-bd"/>
</dbReference>
<dbReference type="Pfam" id="PF03704">
    <property type="entry name" value="BTAD"/>
    <property type="match status" value="1"/>
</dbReference>
<dbReference type="CDD" id="cd15831">
    <property type="entry name" value="BTAD"/>
    <property type="match status" value="1"/>
</dbReference>
<dbReference type="InterPro" id="IPR027417">
    <property type="entry name" value="P-loop_NTPase"/>
</dbReference>
<organism evidence="8 9">
    <name type="scientific">Micromonospora auratinigra</name>
    <dbReference type="NCBI Taxonomy" id="261654"/>
    <lineage>
        <taxon>Bacteria</taxon>
        <taxon>Bacillati</taxon>
        <taxon>Actinomycetota</taxon>
        <taxon>Actinomycetes</taxon>
        <taxon>Micromonosporales</taxon>
        <taxon>Micromonosporaceae</taxon>
        <taxon>Micromonospora</taxon>
    </lineage>
</organism>
<evidence type="ECO:0000256" key="6">
    <source>
        <dbReference type="PROSITE-ProRule" id="PRU01091"/>
    </source>
</evidence>
<evidence type="ECO:0000259" key="7">
    <source>
        <dbReference type="PROSITE" id="PS51755"/>
    </source>
</evidence>
<dbReference type="SUPFAM" id="SSF48452">
    <property type="entry name" value="TPR-like"/>
    <property type="match status" value="3"/>
</dbReference>
<dbReference type="GO" id="GO:0003677">
    <property type="term" value="F:DNA binding"/>
    <property type="evidence" value="ECO:0007669"/>
    <property type="project" value="UniProtKB-UniRule"/>
</dbReference>
<evidence type="ECO:0000256" key="2">
    <source>
        <dbReference type="ARBA" id="ARBA00023015"/>
    </source>
</evidence>
<sequence length="982" mass="105334">MVVDEPHGVGGVLLRVLGPCTAETDRGEPVPLGPPKQRALLAALALRAGRGATVTELVDTLWPDDPPRSAVKNLQLYIHQLRKLLGTALGYADGTYRLARTAYRLDAAEFDALVSDGRRAVAAGDLPAGRAAYRRALAGWRGPALADLVERGLLRAEATGLEQARLAALDESVAVEARLGGPVAVLPQVRRLVVDHPLHEPFREHQVRGLLAAGRHAEASAAYREARQLLAAELGVAPGPALRALAATLRRDAPAEPGPAQLPADLPDFTGRAAEVDRIVDHLSGPAGALRICALSGTAGVGKSTLAVHAAHLLRTDYPDGQLHVTLHGQGSRPVDPADVLAQFLRALGRPTAHLPDDLEERVRLYRSALADRRVLVLLDDAAGEEQVRPLLPGGARCAALVTSRTPLAGLVGARQLPVDVLDPGPAVALLLAAAGRRPADVDVPAAEEIVRLCGRLPLAVRVAGARLVNRPHWTLTAFADRLADNRRRLDELRVGDLDVRASFQLSYDGLDRPTRRAFHLIALLDQPTVTGWLAAALLGTGPTGAERLLEALVDAQLLQATAGDRYRLHDLLRVYAAELAGAEPAEARRAAVDAALAGWVRAAEASAAAMTGPDADGARRWFAAEQADLVAAVRQAHRTGRWPATWRLAQALTRFLEERSQWDAWRHTHELARDAARRAGDTAVEATLTQRLGDLYRDRGRFAEAADHFRRALELAERTGSDLRRAEALRGLGDAGWGRGEARTAVAHYRRALPLFETGGDRRGVAHTLRGLSVAYRGLGRLDGATAAARRCLSAFRELGDRDGEAYARRTLGSILLDQGRYDEAAECFLRCRADFAALGDRLGEAAALLGLGMTQVDQGRFAEAVPTYESCRAAFADVSDALGEAYARRGRGDALTGLGRHDEAERELRAALALFRAEGDVRWQGYALLSLGRLDVVRGRSDAAREALHAALAIFERMAAALWIDRTRRLLAALPVVAGG</sequence>
<keyword evidence="2" id="KW-0805">Transcription regulation</keyword>
<dbReference type="OrthoDB" id="581105at2"/>
<keyword evidence="4" id="KW-0804">Transcription</keyword>
<keyword evidence="3 6" id="KW-0238">DNA-binding</keyword>
<dbReference type="AlphaFoldDB" id="A0A1A8ZG29"/>
<dbReference type="GO" id="GO:0006355">
    <property type="term" value="P:regulation of DNA-templated transcription"/>
    <property type="evidence" value="ECO:0007669"/>
    <property type="project" value="InterPro"/>
</dbReference>
<evidence type="ECO:0000256" key="3">
    <source>
        <dbReference type="ARBA" id="ARBA00023125"/>
    </source>
</evidence>
<dbReference type="SUPFAM" id="SSF52540">
    <property type="entry name" value="P-loop containing nucleoside triphosphate hydrolases"/>
    <property type="match status" value="1"/>
</dbReference>
<feature type="domain" description="OmpR/PhoB-type" evidence="7">
    <location>
        <begin position="4"/>
        <end position="107"/>
    </location>
</feature>
<dbReference type="Pfam" id="PF00931">
    <property type="entry name" value="NB-ARC"/>
    <property type="match status" value="1"/>
</dbReference>
<dbReference type="InterPro" id="IPR005158">
    <property type="entry name" value="BTAD"/>
</dbReference>
<dbReference type="InterPro" id="IPR016032">
    <property type="entry name" value="Sig_transdc_resp-reg_C-effctor"/>
</dbReference>
<keyword evidence="5" id="KW-0802">TPR repeat</keyword>
<comment type="similarity">
    <text evidence="1">Belongs to the AfsR/DnrI/RedD regulatory family.</text>
</comment>
<proteinExistence type="inferred from homology"/>
<reference evidence="9" key="1">
    <citation type="submission" date="2016-06" db="EMBL/GenBank/DDBJ databases">
        <authorList>
            <person name="Varghese N."/>
            <person name="Submissions Spin"/>
        </authorList>
    </citation>
    <scope>NUCLEOTIDE SEQUENCE [LARGE SCALE GENOMIC DNA]</scope>
    <source>
        <strain evidence="9">DSM 44815</strain>
    </source>
</reference>
<dbReference type="RefSeq" id="WP_091661765.1">
    <property type="nucleotide sequence ID" value="NZ_LT594323.1"/>
</dbReference>
<dbReference type="PROSITE" id="PS50005">
    <property type="entry name" value="TPR"/>
    <property type="match status" value="1"/>
</dbReference>
<protein>
    <submittedName>
        <fullName evidence="8">DNA-binding transcriptional activator of the SARP family</fullName>
    </submittedName>
</protein>
<evidence type="ECO:0000256" key="4">
    <source>
        <dbReference type="ARBA" id="ARBA00023163"/>
    </source>
</evidence>
<feature type="repeat" description="TPR" evidence="5">
    <location>
        <begin position="687"/>
        <end position="720"/>
    </location>
</feature>
<evidence type="ECO:0000256" key="5">
    <source>
        <dbReference type="PROSITE-ProRule" id="PRU00339"/>
    </source>
</evidence>
<dbReference type="SUPFAM" id="SSF46894">
    <property type="entry name" value="C-terminal effector domain of the bipartite response regulators"/>
    <property type="match status" value="1"/>
</dbReference>
<evidence type="ECO:0000256" key="1">
    <source>
        <dbReference type="ARBA" id="ARBA00005820"/>
    </source>
</evidence>
<dbReference type="PANTHER" id="PTHR35807:SF1">
    <property type="entry name" value="TRANSCRIPTIONAL REGULATOR REDD"/>
    <property type="match status" value="1"/>
</dbReference>
<dbReference type="Pfam" id="PF13424">
    <property type="entry name" value="TPR_12"/>
    <property type="match status" value="2"/>
</dbReference>
<feature type="DNA-binding region" description="OmpR/PhoB-type" evidence="6">
    <location>
        <begin position="4"/>
        <end position="107"/>
    </location>
</feature>
<dbReference type="PRINTS" id="PR00364">
    <property type="entry name" value="DISEASERSIST"/>
</dbReference>
<dbReference type="PROSITE" id="PS51755">
    <property type="entry name" value="OMPR_PHOB"/>
    <property type="match status" value="1"/>
</dbReference>
<dbReference type="SMART" id="SM01043">
    <property type="entry name" value="BTAD"/>
    <property type="match status" value="1"/>
</dbReference>
<dbReference type="Pfam" id="PF00486">
    <property type="entry name" value="Trans_reg_C"/>
    <property type="match status" value="1"/>
</dbReference>
<keyword evidence="9" id="KW-1185">Reference proteome</keyword>
<dbReference type="PANTHER" id="PTHR35807">
    <property type="entry name" value="TRANSCRIPTIONAL REGULATOR REDD-RELATED"/>
    <property type="match status" value="1"/>
</dbReference>
<evidence type="ECO:0000313" key="9">
    <source>
        <dbReference type="Proteomes" id="UP000199385"/>
    </source>
</evidence>
<dbReference type="SMART" id="SM00028">
    <property type="entry name" value="TPR"/>
    <property type="match status" value="7"/>
</dbReference>
<gene>
    <name evidence="8" type="ORF">GA0070611_2146</name>
</gene>
<dbReference type="InterPro" id="IPR019734">
    <property type="entry name" value="TPR_rpt"/>
</dbReference>
<dbReference type="GO" id="GO:0043531">
    <property type="term" value="F:ADP binding"/>
    <property type="evidence" value="ECO:0007669"/>
    <property type="project" value="InterPro"/>
</dbReference>
<dbReference type="SMART" id="SM00862">
    <property type="entry name" value="Trans_reg_C"/>
    <property type="match status" value="1"/>
</dbReference>
<dbReference type="GO" id="GO:0000160">
    <property type="term" value="P:phosphorelay signal transduction system"/>
    <property type="evidence" value="ECO:0007669"/>
    <property type="project" value="InterPro"/>
</dbReference>
<name>A0A1A8ZG29_9ACTN</name>
<dbReference type="STRING" id="261654.GA0070611_2146"/>
<dbReference type="InterPro" id="IPR036388">
    <property type="entry name" value="WH-like_DNA-bd_sf"/>
</dbReference>
<dbReference type="Gene3D" id="1.25.40.10">
    <property type="entry name" value="Tetratricopeptide repeat domain"/>
    <property type="match status" value="3"/>
</dbReference>
<dbReference type="Proteomes" id="UP000199385">
    <property type="component" value="Chromosome I"/>
</dbReference>
<dbReference type="InterPro" id="IPR011990">
    <property type="entry name" value="TPR-like_helical_dom_sf"/>
</dbReference>
<evidence type="ECO:0000313" key="8">
    <source>
        <dbReference type="EMBL" id="SBT42968.1"/>
    </source>
</evidence>